<evidence type="ECO:0000259" key="1">
    <source>
        <dbReference type="Pfam" id="PF07045"/>
    </source>
</evidence>
<accession>A0A011P0L0</accession>
<feature type="domain" description="DUF1330" evidence="1">
    <location>
        <begin position="2"/>
        <end position="42"/>
    </location>
</feature>
<reference evidence="2 3" key="1">
    <citation type="submission" date="2014-02" db="EMBL/GenBank/DDBJ databases">
        <title>Expanding our view of genomic diversity in Candidatus Accumulibacter clades.</title>
        <authorList>
            <person name="Skennerton C.T."/>
            <person name="Barr J.J."/>
            <person name="Slater F.R."/>
            <person name="Bond P.L."/>
            <person name="Tyson G.W."/>
        </authorList>
    </citation>
    <scope>NUCLEOTIDE SEQUENCE [LARGE SCALE GENOMIC DNA]</scope>
    <source>
        <strain evidence="3">BA-92</strain>
    </source>
</reference>
<name>A0A011P0L0_9PROT</name>
<gene>
    <name evidence="2" type="ORF">AW10_01371</name>
</gene>
<dbReference type="AlphaFoldDB" id="A0A011P0L0"/>
<dbReference type="STRING" id="1454003.AW10_01371"/>
<dbReference type="SUPFAM" id="SSF54909">
    <property type="entry name" value="Dimeric alpha+beta barrel"/>
    <property type="match status" value="1"/>
</dbReference>
<dbReference type="EMBL" id="JEMX01000026">
    <property type="protein sequence ID" value="EXI81171.1"/>
    <property type="molecule type" value="Genomic_DNA"/>
</dbReference>
<sequence length="42" mass="4777">MVLIRFPSAANAETFYHSDEYQEVLTIGLQSANRTMFILEGL</sequence>
<comment type="caution">
    <text evidence="2">The sequence shown here is derived from an EMBL/GenBank/DDBJ whole genome shotgun (WGS) entry which is preliminary data.</text>
</comment>
<evidence type="ECO:0000313" key="2">
    <source>
        <dbReference type="EMBL" id="EXI81171.1"/>
    </source>
</evidence>
<protein>
    <recommendedName>
        <fullName evidence="1">DUF1330 domain-containing protein</fullName>
    </recommendedName>
</protein>
<dbReference type="Proteomes" id="UP000021816">
    <property type="component" value="Unassembled WGS sequence"/>
</dbReference>
<dbReference type="PATRIC" id="fig|1454003.3.peg.1412"/>
<proteinExistence type="predicted"/>
<dbReference type="Pfam" id="PF07045">
    <property type="entry name" value="DUF1330"/>
    <property type="match status" value="1"/>
</dbReference>
<dbReference type="InterPro" id="IPR011008">
    <property type="entry name" value="Dimeric_a/b-barrel"/>
</dbReference>
<dbReference type="Gene3D" id="3.30.70.100">
    <property type="match status" value="1"/>
</dbReference>
<evidence type="ECO:0000313" key="3">
    <source>
        <dbReference type="Proteomes" id="UP000021816"/>
    </source>
</evidence>
<organism evidence="2 3">
    <name type="scientific">Candidatus Accumulibacter appositus</name>
    <dbReference type="NCBI Taxonomy" id="1454003"/>
    <lineage>
        <taxon>Bacteria</taxon>
        <taxon>Pseudomonadati</taxon>
        <taxon>Pseudomonadota</taxon>
        <taxon>Betaproteobacteria</taxon>
        <taxon>Candidatus Accumulibacter</taxon>
    </lineage>
</organism>
<dbReference type="InterPro" id="IPR010753">
    <property type="entry name" value="DUF1330"/>
</dbReference>